<dbReference type="RefSeq" id="XP_030766467.1">
    <property type="nucleotide sequence ID" value="XM_030910607.1"/>
</dbReference>
<feature type="compositionally biased region" description="Acidic residues" evidence="1">
    <location>
        <begin position="186"/>
        <end position="195"/>
    </location>
</feature>
<protein>
    <submittedName>
        <fullName evidence="3 4">Uncharacterized protein LOC115890387</fullName>
    </submittedName>
</protein>
<dbReference type="OrthoDB" id="8195095at2759"/>
<feature type="region of interest" description="Disordered" evidence="1">
    <location>
        <begin position="99"/>
        <end position="195"/>
    </location>
</feature>
<evidence type="ECO:0000313" key="4">
    <source>
        <dbReference type="RefSeq" id="XP_030766468.1"/>
    </source>
</evidence>
<accession>A0A6J2YQX3</accession>
<evidence type="ECO:0000313" key="3">
    <source>
        <dbReference type="RefSeq" id="XP_030766467.1"/>
    </source>
</evidence>
<keyword evidence="2" id="KW-1185">Reference proteome</keyword>
<name>A0A6J2YQX3_SITOR</name>
<feature type="compositionally biased region" description="Low complexity" evidence="1">
    <location>
        <begin position="136"/>
        <end position="147"/>
    </location>
</feature>
<gene>
    <name evidence="3 4" type="primary">LOC115890387</name>
</gene>
<proteinExistence type="predicted"/>
<organism evidence="2 4">
    <name type="scientific">Sitophilus oryzae</name>
    <name type="common">Rice weevil</name>
    <name type="synonym">Curculio oryzae</name>
    <dbReference type="NCBI Taxonomy" id="7048"/>
    <lineage>
        <taxon>Eukaryota</taxon>
        <taxon>Metazoa</taxon>
        <taxon>Ecdysozoa</taxon>
        <taxon>Arthropoda</taxon>
        <taxon>Hexapoda</taxon>
        <taxon>Insecta</taxon>
        <taxon>Pterygota</taxon>
        <taxon>Neoptera</taxon>
        <taxon>Endopterygota</taxon>
        <taxon>Coleoptera</taxon>
        <taxon>Polyphaga</taxon>
        <taxon>Cucujiformia</taxon>
        <taxon>Curculionidae</taxon>
        <taxon>Dryophthorinae</taxon>
        <taxon>Sitophilus</taxon>
    </lineage>
</organism>
<dbReference type="KEGG" id="soy:115890387"/>
<dbReference type="AlphaFoldDB" id="A0A6J2YQX3"/>
<dbReference type="Proteomes" id="UP000504635">
    <property type="component" value="Unplaced"/>
</dbReference>
<sequence length="274" mass="31294">MNRIKTTEDYVAAQNLLDFFMELIEASKNLLKYYLSEDVVLDWFGQTVRGQKNVASFIKTKINPIKHILSGAKPVNRIGFRDTHVVTVSRPLRRTLRSAFLSPPRISLPNTPKKQPKPSTSTNRDPPPPSSRRGINKLNFDNNENNNIDADTKKTPSNTNNNNAISRPLEDSPRKRRKLSPKDGDTDVVEEEPELEGPEVTVKYLTCEGHVEFHRPSLKKLQGETKWQRPCKLHLAYDCGKDVKDSTFYLIIYEGNVKCRRNLMAAFETDEPES</sequence>
<feature type="compositionally biased region" description="Polar residues" evidence="1">
    <location>
        <begin position="108"/>
        <end position="124"/>
    </location>
</feature>
<dbReference type="GeneID" id="115890387"/>
<reference evidence="3 4" key="1">
    <citation type="submission" date="2025-04" db="UniProtKB">
        <authorList>
            <consortium name="RefSeq"/>
        </authorList>
    </citation>
    <scope>IDENTIFICATION</scope>
    <source>
        <tissue evidence="3 4">Gonads</tissue>
    </source>
</reference>
<evidence type="ECO:0000313" key="2">
    <source>
        <dbReference type="Proteomes" id="UP000504635"/>
    </source>
</evidence>
<evidence type="ECO:0000256" key="1">
    <source>
        <dbReference type="SAM" id="MobiDB-lite"/>
    </source>
</evidence>
<dbReference type="RefSeq" id="XP_030766468.1">
    <property type="nucleotide sequence ID" value="XM_030910608.1"/>
</dbReference>